<keyword evidence="13" id="KW-1185">Reference proteome</keyword>
<dbReference type="PANTHER" id="PTHR21497:SF38">
    <property type="entry name" value="E3 UBIQUITIN-PROTEIN LIGASE"/>
    <property type="match status" value="1"/>
</dbReference>
<evidence type="ECO:0000256" key="5">
    <source>
        <dbReference type="ARBA" id="ARBA00022771"/>
    </source>
</evidence>
<evidence type="ECO:0000256" key="1">
    <source>
        <dbReference type="ARBA" id="ARBA00000900"/>
    </source>
</evidence>
<feature type="zinc finger region" description="UBR-type" evidence="9">
    <location>
        <begin position="70"/>
        <end position="140"/>
    </location>
</feature>
<evidence type="ECO:0000256" key="6">
    <source>
        <dbReference type="ARBA" id="ARBA00022786"/>
    </source>
</evidence>
<dbReference type="STRING" id="670386.D3AZA2"/>
<evidence type="ECO:0000256" key="9">
    <source>
        <dbReference type="PROSITE-ProRule" id="PRU00508"/>
    </source>
</evidence>
<dbReference type="PANTHER" id="PTHR21497">
    <property type="entry name" value="UBIQUITIN LIGASE E3 ALPHA-RELATED"/>
    <property type="match status" value="1"/>
</dbReference>
<proteinExistence type="inferred from homology"/>
<accession>D3AZA2</accession>
<feature type="domain" description="UBR-type" evidence="11">
    <location>
        <begin position="70"/>
        <end position="140"/>
    </location>
</feature>
<keyword evidence="5 10" id="KW-0863">Zinc-finger</keyword>
<keyword evidence="7 10" id="KW-0862">Zinc</keyword>
<dbReference type="GO" id="GO:0016567">
    <property type="term" value="P:protein ubiquitination"/>
    <property type="evidence" value="ECO:0007669"/>
    <property type="project" value="UniProtKB-UniRule"/>
</dbReference>
<evidence type="ECO:0000256" key="8">
    <source>
        <dbReference type="ARBA" id="ARBA00046341"/>
    </source>
</evidence>
<dbReference type="Proteomes" id="UP000001396">
    <property type="component" value="Unassembled WGS sequence"/>
</dbReference>
<dbReference type="EMBL" id="ADBJ01000007">
    <property type="protein sequence ID" value="EFA85485.1"/>
    <property type="molecule type" value="Genomic_DNA"/>
</dbReference>
<protein>
    <recommendedName>
        <fullName evidence="10">E3 ubiquitin-protein ligase</fullName>
        <ecNumber evidence="10">2.3.2.27</ecNumber>
    </recommendedName>
</protein>
<comment type="function">
    <text evidence="10">Ubiquitin ligase protein which is a component of the N-end rule pathway. Recognizes and binds to proteins bearing specific N-terminal residues that are destabilizing according to the N-end rule, leading to their ubiquitination and subsequent degradation.</text>
</comment>
<evidence type="ECO:0000256" key="4">
    <source>
        <dbReference type="ARBA" id="ARBA00022723"/>
    </source>
</evidence>
<organism evidence="12 13">
    <name type="scientific">Heterostelium pallidum (strain ATCC 26659 / Pp 5 / PN500)</name>
    <name type="common">Cellular slime mold</name>
    <name type="synonym">Polysphondylium pallidum</name>
    <dbReference type="NCBI Taxonomy" id="670386"/>
    <lineage>
        <taxon>Eukaryota</taxon>
        <taxon>Amoebozoa</taxon>
        <taxon>Evosea</taxon>
        <taxon>Eumycetozoa</taxon>
        <taxon>Dictyostelia</taxon>
        <taxon>Acytosteliales</taxon>
        <taxon>Acytosteliaceae</taxon>
        <taxon>Heterostelium</taxon>
    </lineage>
</organism>
<dbReference type="FunFam" id="2.10.110.30:FF:000002">
    <property type="entry name" value="Putative e3 ubiquitin-protein ligase ubr3"/>
    <property type="match status" value="1"/>
</dbReference>
<dbReference type="GO" id="GO:0005737">
    <property type="term" value="C:cytoplasm"/>
    <property type="evidence" value="ECO:0007669"/>
    <property type="project" value="TreeGrafter"/>
</dbReference>
<gene>
    <name evidence="12" type="ORF">PPL_01442</name>
</gene>
<evidence type="ECO:0000256" key="2">
    <source>
        <dbReference type="ARBA" id="ARBA00004906"/>
    </source>
</evidence>
<dbReference type="GO" id="GO:0061630">
    <property type="term" value="F:ubiquitin protein ligase activity"/>
    <property type="evidence" value="ECO:0007669"/>
    <property type="project" value="UniProtKB-UniRule"/>
</dbReference>
<evidence type="ECO:0000256" key="7">
    <source>
        <dbReference type="ARBA" id="ARBA00022833"/>
    </source>
</evidence>
<dbReference type="UniPathway" id="UPA00143"/>
<evidence type="ECO:0000313" key="13">
    <source>
        <dbReference type="Proteomes" id="UP000001396"/>
    </source>
</evidence>
<keyword evidence="3 10" id="KW-0808">Transferase</keyword>
<comment type="catalytic activity">
    <reaction evidence="1 10">
        <text>S-ubiquitinyl-[E2 ubiquitin-conjugating enzyme]-L-cysteine + [acceptor protein]-L-lysine = [E2 ubiquitin-conjugating enzyme]-L-cysteine + N(6)-ubiquitinyl-[acceptor protein]-L-lysine.</text>
        <dbReference type="EC" id="2.3.2.27"/>
    </reaction>
</comment>
<evidence type="ECO:0000259" key="11">
    <source>
        <dbReference type="PROSITE" id="PS51157"/>
    </source>
</evidence>
<dbReference type="Gene3D" id="2.10.110.30">
    <property type="match status" value="1"/>
</dbReference>
<keyword evidence="4 10" id="KW-0479">Metal-binding</keyword>
<dbReference type="PROSITE" id="PS51157">
    <property type="entry name" value="ZF_UBR"/>
    <property type="match status" value="1"/>
</dbReference>
<keyword evidence="6 10" id="KW-0833">Ubl conjugation pathway</keyword>
<comment type="similarity">
    <text evidence="8 10">Belongs to the E3 ubiquitin-protein ligase UBR1-like family.</text>
</comment>
<dbReference type="Pfam" id="PF02207">
    <property type="entry name" value="zf-UBR"/>
    <property type="match status" value="1"/>
</dbReference>
<name>D3AZA2_HETP5</name>
<dbReference type="EC" id="2.3.2.27" evidence="10"/>
<dbReference type="GO" id="GO:0008270">
    <property type="term" value="F:zinc ion binding"/>
    <property type="evidence" value="ECO:0007669"/>
    <property type="project" value="UniProtKB-UniRule"/>
</dbReference>
<dbReference type="InterPro" id="IPR003126">
    <property type="entry name" value="Znf_UBR"/>
</dbReference>
<dbReference type="AlphaFoldDB" id="D3AZA2"/>
<evidence type="ECO:0000256" key="10">
    <source>
        <dbReference type="RuleBase" id="RU366018"/>
    </source>
</evidence>
<dbReference type="GeneID" id="31356970"/>
<comment type="pathway">
    <text evidence="2 10">Protein modification; protein ubiquitination.</text>
</comment>
<dbReference type="SMART" id="SM00396">
    <property type="entry name" value="ZnF_UBR1"/>
    <property type="match status" value="1"/>
</dbReference>
<dbReference type="CDD" id="cd19673">
    <property type="entry name" value="UBR-box_UBR3"/>
    <property type="match status" value="1"/>
</dbReference>
<sequence length="154" mass="16970">MDSRVLKDLLNNPNSIPTYLKQLWSKENGTPQFYINVLEQCYQIIIGSTDLTNVEPFFKNLKDQGLLQFGTCDVTWNFGDTAYKCKTCQLDPTTAMCIACFNAGDHKGHDYALQSVAGGFCDCGDPSSFNINGKHRGWLTDSDVATIAILAVAS</sequence>
<dbReference type="GO" id="GO:0000151">
    <property type="term" value="C:ubiquitin ligase complex"/>
    <property type="evidence" value="ECO:0007669"/>
    <property type="project" value="TreeGrafter"/>
</dbReference>
<dbReference type="InParanoid" id="D3AZA2"/>
<reference evidence="12 13" key="1">
    <citation type="journal article" date="2011" name="Genome Res.">
        <title>Phylogeny-wide analysis of social amoeba genomes highlights ancient origins for complex intercellular communication.</title>
        <authorList>
            <person name="Heidel A.J."/>
            <person name="Lawal H.M."/>
            <person name="Felder M."/>
            <person name="Schilde C."/>
            <person name="Helps N.R."/>
            <person name="Tunggal B."/>
            <person name="Rivero F."/>
            <person name="John U."/>
            <person name="Schleicher M."/>
            <person name="Eichinger L."/>
            <person name="Platzer M."/>
            <person name="Noegel A.A."/>
            <person name="Schaap P."/>
            <person name="Gloeckner G."/>
        </authorList>
    </citation>
    <scope>NUCLEOTIDE SEQUENCE [LARGE SCALE GENOMIC DNA]</scope>
    <source>
        <strain evidence="13">ATCC 26659 / Pp 5 / PN500</strain>
    </source>
</reference>
<evidence type="ECO:0000256" key="3">
    <source>
        <dbReference type="ARBA" id="ARBA00022679"/>
    </source>
</evidence>
<dbReference type="InterPro" id="IPR039164">
    <property type="entry name" value="UBR1-like"/>
</dbReference>
<evidence type="ECO:0000313" key="12">
    <source>
        <dbReference type="EMBL" id="EFA85485.1"/>
    </source>
</evidence>
<dbReference type="RefSeq" id="XP_020437593.1">
    <property type="nucleotide sequence ID" value="XM_020572450.1"/>
</dbReference>
<comment type="caution">
    <text evidence="12">The sequence shown here is derived from an EMBL/GenBank/DDBJ whole genome shotgun (WGS) entry which is preliminary data.</text>
</comment>
<dbReference type="GO" id="GO:0071596">
    <property type="term" value="P:ubiquitin-dependent protein catabolic process via the N-end rule pathway"/>
    <property type="evidence" value="ECO:0007669"/>
    <property type="project" value="UniProtKB-UniRule"/>
</dbReference>